<dbReference type="EMBL" id="KI925057">
    <property type="protein sequence ID" value="ETW19799.1"/>
    <property type="molecule type" value="Genomic_DNA"/>
</dbReference>
<gene>
    <name evidence="1" type="ORF">PFFVO_01274</name>
</gene>
<reference evidence="1 2" key="1">
    <citation type="submission" date="2013-02" db="EMBL/GenBank/DDBJ databases">
        <title>The Genome Annotation of Plasmodium falciparum Vietnam Oak-Knoll (FVO).</title>
        <authorList>
            <consortium name="The Broad Institute Genome Sequencing Platform"/>
            <consortium name="The Broad Institute Genome Sequencing Center for Infectious Disease"/>
            <person name="Neafsey D."/>
            <person name="Hoffman S."/>
            <person name="Volkman S."/>
            <person name="Rosenthal P."/>
            <person name="Walker B."/>
            <person name="Young S.K."/>
            <person name="Zeng Q."/>
            <person name="Gargeya S."/>
            <person name="Fitzgerald M."/>
            <person name="Haas B."/>
            <person name="Abouelleil A."/>
            <person name="Allen A.W."/>
            <person name="Alvarado L."/>
            <person name="Arachchi H.M."/>
            <person name="Berlin A.M."/>
            <person name="Chapman S.B."/>
            <person name="Gainer-Dewar J."/>
            <person name="Goldberg J."/>
            <person name="Griggs A."/>
            <person name="Gujja S."/>
            <person name="Hansen M."/>
            <person name="Howarth C."/>
            <person name="Imamovic A."/>
            <person name="Ireland A."/>
            <person name="Larimer J."/>
            <person name="McCowan C."/>
            <person name="Murphy C."/>
            <person name="Pearson M."/>
            <person name="Poon T.W."/>
            <person name="Priest M."/>
            <person name="Roberts A."/>
            <person name="Saif S."/>
            <person name="Shea T."/>
            <person name="Sisk P."/>
            <person name="Sykes S."/>
            <person name="Wortman J."/>
            <person name="Nusbaum C."/>
            <person name="Birren B."/>
        </authorList>
    </citation>
    <scope>NUCLEOTIDE SEQUENCE [LARGE SCALE GENOMIC DNA]</scope>
    <source>
        <strain evidence="2">Vietnam Oak-Knoll (FVO)</strain>
    </source>
</reference>
<evidence type="ECO:0000313" key="1">
    <source>
        <dbReference type="EMBL" id="ETW19799.1"/>
    </source>
</evidence>
<sequence length="40" mass="4894">MLTTLVTKTMLVKRYEDLSYAHRFDNILYILYEKAYESFL</sequence>
<reference evidence="1 2" key="2">
    <citation type="submission" date="2013-02" db="EMBL/GenBank/DDBJ databases">
        <title>The Genome Sequence of Plasmodium falciparum Vietnam Oak-Knoll (FVO).</title>
        <authorList>
            <consortium name="The Broad Institute Genome Sequencing Platform"/>
            <consortium name="The Broad Institute Genome Sequencing Center for Infectious Disease"/>
            <person name="Neafsey D."/>
            <person name="Cheeseman I."/>
            <person name="Volkman S."/>
            <person name="Adams J."/>
            <person name="Walker B."/>
            <person name="Young S.K."/>
            <person name="Zeng Q."/>
            <person name="Gargeya S."/>
            <person name="Fitzgerald M."/>
            <person name="Haas B."/>
            <person name="Abouelleil A."/>
            <person name="Alvarado L."/>
            <person name="Arachchi H.M."/>
            <person name="Berlin A.M."/>
            <person name="Chapman S.B."/>
            <person name="Dewar J."/>
            <person name="Goldberg J."/>
            <person name="Griggs A."/>
            <person name="Gujja S."/>
            <person name="Hansen M."/>
            <person name="Howarth C."/>
            <person name="Imamovic A."/>
            <person name="Larimer J."/>
            <person name="McCowan C."/>
            <person name="Murphy C."/>
            <person name="Neiman D."/>
            <person name="Pearson M."/>
            <person name="Priest M."/>
            <person name="Roberts A."/>
            <person name="Saif S."/>
            <person name="Shea T."/>
            <person name="Sisk P."/>
            <person name="Sykes S."/>
            <person name="Wortman J."/>
            <person name="Nusbaum C."/>
            <person name="Birren B."/>
        </authorList>
    </citation>
    <scope>NUCLEOTIDE SEQUENCE [LARGE SCALE GENOMIC DNA]</scope>
    <source>
        <strain evidence="2">Vietnam Oak-Knoll (FVO)</strain>
    </source>
</reference>
<evidence type="ECO:0000313" key="2">
    <source>
        <dbReference type="Proteomes" id="UP000030690"/>
    </source>
</evidence>
<accession>A0A024VBG3</accession>
<dbReference type="Proteomes" id="UP000030690">
    <property type="component" value="Unassembled WGS sequence"/>
</dbReference>
<proteinExistence type="predicted"/>
<organism evidence="1 2">
    <name type="scientific">Plasmodium falciparum Vietnam Oak-Knoll</name>
    <name type="common">FVO</name>
    <dbReference type="NCBI Taxonomy" id="1036723"/>
    <lineage>
        <taxon>Eukaryota</taxon>
        <taxon>Sar</taxon>
        <taxon>Alveolata</taxon>
        <taxon>Apicomplexa</taxon>
        <taxon>Aconoidasida</taxon>
        <taxon>Haemosporida</taxon>
        <taxon>Plasmodiidae</taxon>
        <taxon>Plasmodium</taxon>
        <taxon>Plasmodium (Laverania)</taxon>
    </lineage>
</organism>
<protein>
    <submittedName>
        <fullName evidence="1">Uncharacterized protein</fullName>
    </submittedName>
</protein>
<dbReference type="AlphaFoldDB" id="A0A024VBG3"/>
<name>A0A024VBG3_PLAFA</name>